<organism evidence="2 3">
    <name type="scientific">Nocardiopsis codii</name>
    <dbReference type="NCBI Taxonomy" id="3065942"/>
    <lineage>
        <taxon>Bacteria</taxon>
        <taxon>Bacillati</taxon>
        <taxon>Actinomycetota</taxon>
        <taxon>Actinomycetes</taxon>
        <taxon>Streptosporangiales</taxon>
        <taxon>Nocardiopsidaceae</taxon>
        <taxon>Nocardiopsis</taxon>
    </lineage>
</organism>
<gene>
    <name evidence="2" type="ORF">Q8791_04340</name>
</gene>
<dbReference type="SUPFAM" id="SSF53955">
    <property type="entry name" value="Lysozyme-like"/>
    <property type="match status" value="1"/>
</dbReference>
<dbReference type="PANTHER" id="PTHR30163:SF8">
    <property type="entry name" value="LYTIC MUREIN TRANSGLYCOSYLASE"/>
    <property type="match status" value="1"/>
</dbReference>
<keyword evidence="3" id="KW-1185">Reference proteome</keyword>
<feature type="compositionally biased region" description="Acidic residues" evidence="1">
    <location>
        <begin position="86"/>
        <end position="96"/>
    </location>
</feature>
<dbReference type="EMBL" id="JAUZMY010000003">
    <property type="protein sequence ID" value="MEE2036451.1"/>
    <property type="molecule type" value="Genomic_DNA"/>
</dbReference>
<protein>
    <submittedName>
        <fullName evidence="2">Lytic transglycosylase domain-containing protein</fullName>
    </submittedName>
</protein>
<dbReference type="RefSeq" id="WP_330090256.1">
    <property type="nucleotide sequence ID" value="NZ_JAUZMY010000003.1"/>
</dbReference>
<dbReference type="CDD" id="cd13399">
    <property type="entry name" value="Slt35-like"/>
    <property type="match status" value="1"/>
</dbReference>
<evidence type="ECO:0000313" key="2">
    <source>
        <dbReference type="EMBL" id="MEE2036451.1"/>
    </source>
</evidence>
<dbReference type="InterPro" id="IPR023346">
    <property type="entry name" value="Lysozyme-like_dom_sf"/>
</dbReference>
<dbReference type="Gene3D" id="1.10.530.10">
    <property type="match status" value="1"/>
</dbReference>
<dbReference type="Proteomes" id="UP001356095">
    <property type="component" value="Unassembled WGS sequence"/>
</dbReference>
<comment type="caution">
    <text evidence="2">The sequence shown here is derived from an EMBL/GenBank/DDBJ whole genome shotgun (WGS) entry which is preliminary data.</text>
</comment>
<sequence>MGRRRATGTGRRRSRGPVIAVCLALSLCLLVTGGVFFLVGRVSDALNDWSPPSGPTTEPQAGTIETPPHDQLTGPPDRSEVTAAETDPEASEDPGADEQHTPQPSALRADGDWVEQVAEATTIPSRAMEGYASAQLVMAEQQPSCQLSWPTLAGIGMVESRHGTYAGGELGPDGTTTVDVIGIPLDGTNNTQAIPDTDGGEYDGDTQWDRAIGPMQFIPGTWARWGVSLEGGDSDPHNIDDAALSAARYLCAEGRDLTDAADWESAILEYNRSREYVNDVLAYAHAYADASA</sequence>
<reference evidence="2 3" key="1">
    <citation type="submission" date="2023-08" db="EMBL/GenBank/DDBJ databases">
        <authorList>
            <person name="Girao M."/>
            <person name="Carvalho M.F."/>
        </authorList>
    </citation>
    <scope>NUCLEOTIDE SEQUENCE [LARGE SCALE GENOMIC DNA]</scope>
    <source>
        <strain evidence="2 3">CT-R113</strain>
    </source>
</reference>
<evidence type="ECO:0000313" key="3">
    <source>
        <dbReference type="Proteomes" id="UP001356095"/>
    </source>
</evidence>
<dbReference type="InterPro" id="IPR043426">
    <property type="entry name" value="MltB-like"/>
</dbReference>
<feature type="region of interest" description="Disordered" evidence="1">
    <location>
        <begin position="46"/>
        <end position="112"/>
    </location>
</feature>
<dbReference type="PANTHER" id="PTHR30163">
    <property type="entry name" value="MEMBRANE-BOUND LYTIC MUREIN TRANSGLYCOSYLASE B"/>
    <property type="match status" value="1"/>
</dbReference>
<accession>A0ABU7K2H3</accession>
<proteinExistence type="predicted"/>
<evidence type="ECO:0000256" key="1">
    <source>
        <dbReference type="SAM" id="MobiDB-lite"/>
    </source>
</evidence>
<name>A0ABU7K2H3_9ACTN</name>